<organism evidence="12 13">
    <name type="scientific">Desulforamulus hydrothermalis Lam5 = DSM 18033</name>
    <dbReference type="NCBI Taxonomy" id="1121428"/>
    <lineage>
        <taxon>Bacteria</taxon>
        <taxon>Bacillati</taxon>
        <taxon>Bacillota</taxon>
        <taxon>Clostridia</taxon>
        <taxon>Eubacteriales</taxon>
        <taxon>Peptococcaceae</taxon>
        <taxon>Desulforamulus</taxon>
    </lineage>
</organism>
<comment type="subunit">
    <text evidence="1">Monomer.</text>
</comment>
<dbReference type="EMBL" id="CAOS01000010">
    <property type="protein sequence ID" value="CCO08392.1"/>
    <property type="molecule type" value="Genomic_DNA"/>
</dbReference>
<gene>
    <name evidence="12" type="primary">paaK</name>
    <name evidence="12" type="ORF">DESHY_30082</name>
</gene>
<evidence type="ECO:0000313" key="13">
    <source>
        <dbReference type="Proteomes" id="UP000009315"/>
    </source>
</evidence>
<dbReference type="RefSeq" id="WP_008411787.1">
    <property type="nucleotide sequence ID" value="NZ_CAOS01000010.1"/>
</dbReference>
<comment type="catalytic activity">
    <reaction evidence="9">
        <text>2-phenylacetate + ATP + CoA = phenylacetyl-CoA + AMP + diphosphate</text>
        <dbReference type="Rhea" id="RHEA:20956"/>
        <dbReference type="ChEBI" id="CHEBI:18401"/>
        <dbReference type="ChEBI" id="CHEBI:30616"/>
        <dbReference type="ChEBI" id="CHEBI:33019"/>
        <dbReference type="ChEBI" id="CHEBI:57287"/>
        <dbReference type="ChEBI" id="CHEBI:57390"/>
        <dbReference type="ChEBI" id="CHEBI:456215"/>
        <dbReference type="EC" id="6.2.1.30"/>
    </reaction>
</comment>
<feature type="domain" description="AMP-dependent ligase C-terminal" evidence="11">
    <location>
        <begin position="334"/>
        <end position="430"/>
    </location>
</feature>
<comment type="similarity">
    <text evidence="5 9">Belongs to the phenylacetyl-CoA ligase family.</text>
</comment>
<dbReference type="InterPro" id="IPR045851">
    <property type="entry name" value="AMP-bd_C_sf"/>
</dbReference>
<keyword evidence="13" id="KW-1185">Reference proteome</keyword>
<evidence type="ECO:0000259" key="11">
    <source>
        <dbReference type="Pfam" id="PF14535"/>
    </source>
</evidence>
<dbReference type="CDD" id="cd05913">
    <property type="entry name" value="PaaK"/>
    <property type="match status" value="1"/>
</dbReference>
<evidence type="ECO:0000256" key="3">
    <source>
        <dbReference type="ARBA" id="ARBA00022741"/>
    </source>
</evidence>
<dbReference type="FunFam" id="3.40.50.12780:FF:000016">
    <property type="entry name" value="Phenylacetate-coenzyme A ligase"/>
    <property type="match status" value="1"/>
</dbReference>
<dbReference type="SUPFAM" id="SSF56801">
    <property type="entry name" value="Acetyl-CoA synthetase-like"/>
    <property type="match status" value="1"/>
</dbReference>
<dbReference type="eggNOG" id="COG1541">
    <property type="taxonomic scope" value="Bacteria"/>
</dbReference>
<dbReference type="AlphaFoldDB" id="K8DZB4"/>
<evidence type="ECO:0000256" key="2">
    <source>
        <dbReference type="ARBA" id="ARBA00022598"/>
    </source>
</evidence>
<dbReference type="EC" id="6.2.1.30" evidence="6 9"/>
<keyword evidence="2 9" id="KW-0436">Ligase</keyword>
<dbReference type="OrthoDB" id="580775at2"/>
<evidence type="ECO:0000259" key="10">
    <source>
        <dbReference type="Pfam" id="PF00501"/>
    </source>
</evidence>
<dbReference type="InterPro" id="IPR042099">
    <property type="entry name" value="ANL_N_sf"/>
</dbReference>
<evidence type="ECO:0000256" key="5">
    <source>
        <dbReference type="ARBA" id="ARBA00061566"/>
    </source>
</evidence>
<proteinExistence type="inferred from homology"/>
<dbReference type="Proteomes" id="UP000009315">
    <property type="component" value="Unassembled WGS sequence"/>
</dbReference>
<comment type="function">
    <text evidence="9">Catalyzes the activation of phenylacetic acid (PA) to phenylacetyl-CoA (PA-CoA).</text>
</comment>
<comment type="caution">
    <text evidence="12">The sequence shown here is derived from an EMBL/GenBank/DDBJ whole genome shotgun (WGS) entry which is preliminary data.</text>
</comment>
<evidence type="ECO:0000313" key="12">
    <source>
        <dbReference type="EMBL" id="CCO08392.1"/>
    </source>
</evidence>
<dbReference type="PANTHER" id="PTHR43439">
    <property type="entry name" value="PHENYLACETATE-COENZYME A LIGASE"/>
    <property type="match status" value="1"/>
</dbReference>
<dbReference type="UniPathway" id="UPA00930"/>
<dbReference type="GO" id="GO:0010124">
    <property type="term" value="P:phenylacetate catabolic process"/>
    <property type="evidence" value="ECO:0007669"/>
    <property type="project" value="UniProtKB-UniRule"/>
</dbReference>
<reference evidence="12 13" key="1">
    <citation type="journal article" date="2013" name="Genome Announc.">
        <title>Genome Sequence of the Sulfate-Reducing Bacterium Desulfotomaculum hydrothermale Lam5(T).</title>
        <authorList>
            <person name="Amin O."/>
            <person name="Fardeau M.L."/>
            <person name="Valette O."/>
            <person name="Hirschler-Rea A."/>
            <person name="Barbe V."/>
            <person name="Medigue C."/>
            <person name="Vacherie B."/>
            <person name="Ollivier B."/>
            <person name="Bertin P.N."/>
            <person name="Dolla A."/>
        </authorList>
    </citation>
    <scope>NUCLEOTIDE SEQUENCE [LARGE SCALE GENOMIC DNA]</scope>
    <source>
        <strain evidence="13">Lam5 / DSM 18033</strain>
    </source>
</reference>
<dbReference type="GO" id="GO:0000166">
    <property type="term" value="F:nucleotide binding"/>
    <property type="evidence" value="ECO:0007669"/>
    <property type="project" value="UniProtKB-KW"/>
</dbReference>
<dbReference type="InterPro" id="IPR011880">
    <property type="entry name" value="PA_CoA_ligase"/>
</dbReference>
<feature type="domain" description="AMP-dependent synthetase/ligase" evidence="10">
    <location>
        <begin position="87"/>
        <end position="285"/>
    </location>
</feature>
<comment type="pathway">
    <text evidence="4 9">Aromatic compound metabolism; phenylacetate degradation.</text>
</comment>
<name>K8DZB4_9FIRM</name>
<dbReference type="Pfam" id="PF00501">
    <property type="entry name" value="AMP-binding"/>
    <property type="match status" value="1"/>
</dbReference>
<dbReference type="InterPro" id="IPR028154">
    <property type="entry name" value="AMP-dep_Lig_C"/>
</dbReference>
<evidence type="ECO:0000256" key="9">
    <source>
        <dbReference type="PIRNR" id="PIRNR006444"/>
    </source>
</evidence>
<evidence type="ECO:0000256" key="7">
    <source>
        <dbReference type="ARBA" id="ARBA00068695"/>
    </source>
</evidence>
<dbReference type="Pfam" id="PF14535">
    <property type="entry name" value="AMP-binding_C_2"/>
    <property type="match status" value="1"/>
</dbReference>
<evidence type="ECO:0000256" key="8">
    <source>
        <dbReference type="ARBA" id="ARBA00075111"/>
    </source>
</evidence>
<dbReference type="InterPro" id="IPR000873">
    <property type="entry name" value="AMP-dep_synth/lig_dom"/>
</dbReference>
<dbReference type="InterPro" id="IPR051414">
    <property type="entry name" value="Adenylate-forming_Reductase"/>
</dbReference>
<protein>
    <recommendedName>
        <fullName evidence="7 9">Phenylacetate-coenzyme A ligase</fullName>
        <ecNumber evidence="6 9">6.2.1.30</ecNumber>
    </recommendedName>
    <alternativeName>
        <fullName evidence="8 9">Phenylacetyl-CoA ligase</fullName>
    </alternativeName>
</protein>
<dbReference type="Gene3D" id="3.30.300.30">
    <property type="match status" value="1"/>
</dbReference>
<evidence type="ECO:0000256" key="4">
    <source>
        <dbReference type="ARBA" id="ARBA00060591"/>
    </source>
</evidence>
<dbReference type="Gene3D" id="3.40.50.12780">
    <property type="entry name" value="N-terminal domain of ligase-like"/>
    <property type="match status" value="1"/>
</dbReference>
<dbReference type="STRING" id="1121428.DESHY_30082"/>
<evidence type="ECO:0000256" key="6">
    <source>
        <dbReference type="ARBA" id="ARBA00066629"/>
    </source>
</evidence>
<evidence type="ECO:0000256" key="1">
    <source>
        <dbReference type="ARBA" id="ARBA00011245"/>
    </source>
</evidence>
<dbReference type="PIRSF" id="PIRSF006444">
    <property type="entry name" value="PaaK"/>
    <property type="match status" value="1"/>
</dbReference>
<dbReference type="GO" id="GO:0047475">
    <property type="term" value="F:phenylacetate-CoA ligase activity"/>
    <property type="evidence" value="ECO:0007669"/>
    <property type="project" value="UniProtKB-EC"/>
</dbReference>
<accession>K8DZB4</accession>
<keyword evidence="3 9" id="KW-0547">Nucleotide-binding</keyword>
<sequence length="432" mass="47717">MIWNKACETMDREELQRLQASRLQQTVANVYQRVPFYRELFDRHGVSPADIKSVADVVKLPFTTKTALRDNYPFNMFAVPMKKVVRLHASSGTTGKPTVVGYTRQDIETWSELVARMVTAAGVTDEDVAQVSFGYGLFTGAFGLHYGLEKVGATVVPSSTGNTEKQIMLIQDFGTTALIGTPTYALHMAEVARGMGIDPKSLGVKVGLFGSEAWTESMRDEIEKIWGLFATDNYGLSEIIGPGVAGECRQRQGMHIAEDHFLVEVINPATGEPVPDGEEGELVITSLTKEALPIIRYRTRDITVKTGEPCACGRTHARIRKVSGRTDDMLIVSGVNVFPSQIEDVLLQIDGVAPHYQIIVTKKGYLDAMEIQVEMSDAAFTGNWRDLEALEAKVRSRLLAVLSINPKVKLLEPRSLERSTGKAKRVIDLRQK</sequence>
<dbReference type="PANTHER" id="PTHR43439:SF1">
    <property type="entry name" value="PHENYLACETATE-COENZYME A LIGASE"/>
    <property type="match status" value="1"/>
</dbReference>